<evidence type="ECO:0000256" key="6">
    <source>
        <dbReference type="ARBA" id="ARBA00022962"/>
    </source>
</evidence>
<dbReference type="EC" id="6.3.5.4" evidence="3"/>
<dbReference type="PIRSF" id="PIRSF001589">
    <property type="entry name" value="Asn_synthetase_glu-h"/>
    <property type="match status" value="1"/>
</dbReference>
<dbReference type="Pfam" id="PF13537">
    <property type="entry name" value="GATase_7"/>
    <property type="match status" value="1"/>
</dbReference>
<feature type="binding site" evidence="8">
    <location>
        <begin position="338"/>
        <end position="339"/>
    </location>
    <ligand>
        <name>ATP</name>
        <dbReference type="ChEBI" id="CHEBI:30616"/>
    </ligand>
</feature>
<dbReference type="SUPFAM" id="SSF52402">
    <property type="entry name" value="Adenine nucleotide alpha hydrolases-like"/>
    <property type="match status" value="1"/>
</dbReference>
<dbReference type="PROSITE" id="PS51278">
    <property type="entry name" value="GATASE_TYPE_2"/>
    <property type="match status" value="1"/>
</dbReference>
<name>M1L7C3_9BACT</name>
<dbReference type="SUPFAM" id="SSF56235">
    <property type="entry name" value="N-terminal nucleophile aminohydrolases (Ntn hydrolases)"/>
    <property type="match status" value="1"/>
</dbReference>
<dbReference type="PANTHER" id="PTHR43284">
    <property type="entry name" value="ASPARAGINE SYNTHETASE (GLUTAMINE-HYDROLYZING)"/>
    <property type="match status" value="1"/>
</dbReference>
<evidence type="ECO:0000256" key="1">
    <source>
        <dbReference type="ARBA" id="ARBA00005187"/>
    </source>
</evidence>
<dbReference type="GO" id="GO:0005524">
    <property type="term" value="F:ATP binding"/>
    <property type="evidence" value="ECO:0007669"/>
    <property type="project" value="UniProtKB-KW"/>
</dbReference>
<dbReference type="InterPro" id="IPR014729">
    <property type="entry name" value="Rossmann-like_a/b/a_fold"/>
</dbReference>
<feature type="domain" description="Glutamine amidotransferase type-2" evidence="10">
    <location>
        <begin position="1"/>
        <end position="190"/>
    </location>
</feature>
<keyword evidence="4 8" id="KW-0547">Nucleotide-binding</keyword>
<dbReference type="GO" id="GO:0006529">
    <property type="term" value="P:asparagine biosynthetic process"/>
    <property type="evidence" value="ECO:0007669"/>
    <property type="project" value="InterPro"/>
</dbReference>
<evidence type="ECO:0000256" key="8">
    <source>
        <dbReference type="PIRSR" id="PIRSR001589-2"/>
    </source>
</evidence>
<evidence type="ECO:0000256" key="2">
    <source>
        <dbReference type="ARBA" id="ARBA00005752"/>
    </source>
</evidence>
<dbReference type="EMBL" id="JX308285">
    <property type="protein sequence ID" value="AGF34131.1"/>
    <property type="molecule type" value="Genomic_DNA"/>
</dbReference>
<evidence type="ECO:0000256" key="5">
    <source>
        <dbReference type="ARBA" id="ARBA00022840"/>
    </source>
</evidence>
<evidence type="ECO:0000256" key="4">
    <source>
        <dbReference type="ARBA" id="ARBA00022741"/>
    </source>
</evidence>
<evidence type="ECO:0000259" key="10">
    <source>
        <dbReference type="PROSITE" id="PS51278"/>
    </source>
</evidence>
<evidence type="ECO:0000313" key="11">
    <source>
        <dbReference type="EMBL" id="AGF34131.1"/>
    </source>
</evidence>
<reference evidence="11" key="1">
    <citation type="journal article" date="2013" name="Appl. Environ. Microbiol.">
        <title>RubisCO Gene Clusters Found in a Metagenome Microarray from Acid Mine Drainage.</title>
        <authorList>
            <person name="Guo X."/>
            <person name="Yin H."/>
            <person name="Cong J."/>
            <person name="Dai Z."/>
            <person name="Liang Y."/>
            <person name="Liu X."/>
        </authorList>
    </citation>
    <scope>NUCLEOTIDE SEQUENCE</scope>
</reference>
<dbReference type="AlphaFoldDB" id="M1L7C3"/>
<dbReference type="GO" id="GO:0005829">
    <property type="term" value="C:cytosol"/>
    <property type="evidence" value="ECO:0007669"/>
    <property type="project" value="TreeGrafter"/>
</dbReference>
<evidence type="ECO:0000256" key="7">
    <source>
        <dbReference type="ARBA" id="ARBA00048741"/>
    </source>
</evidence>
<feature type="site" description="Important for beta-aspartyl-AMP intermediate formation" evidence="9">
    <location>
        <position position="340"/>
    </location>
</feature>
<dbReference type="InterPro" id="IPR051786">
    <property type="entry name" value="ASN_synthetase/amidase"/>
</dbReference>
<proteinExistence type="inferred from homology"/>
<keyword evidence="6" id="KW-0315">Glutamine amidotransferase</keyword>
<dbReference type="PANTHER" id="PTHR43284:SF1">
    <property type="entry name" value="ASPARAGINE SYNTHETASE"/>
    <property type="match status" value="1"/>
</dbReference>
<dbReference type="Gene3D" id="3.60.20.10">
    <property type="entry name" value="Glutamine Phosphoribosylpyrophosphate, subunit 1, domain 1"/>
    <property type="match status" value="1"/>
</dbReference>
<comment type="pathway">
    <text evidence="1">Amino-acid biosynthesis; L-asparagine biosynthesis; L-asparagine from L-aspartate (L-Gln route): step 1/1.</text>
</comment>
<dbReference type="Pfam" id="PF00733">
    <property type="entry name" value="Asn_synthase"/>
    <property type="match status" value="1"/>
</dbReference>
<accession>M1L7C3</accession>
<comment type="similarity">
    <text evidence="2">Belongs to the asparagine synthetase family.</text>
</comment>
<dbReference type="InterPro" id="IPR001962">
    <property type="entry name" value="Asn_synthase"/>
</dbReference>
<protein>
    <recommendedName>
        <fullName evidence="3">asparagine synthase (glutamine-hydrolyzing)</fullName>
        <ecNumber evidence="3">6.3.5.4</ecNumber>
    </recommendedName>
</protein>
<dbReference type="NCBIfam" id="TIGR01536">
    <property type="entry name" value="asn_synth_AEB"/>
    <property type="match status" value="1"/>
</dbReference>
<dbReference type="InterPro" id="IPR033738">
    <property type="entry name" value="AsnB_N"/>
</dbReference>
<dbReference type="Gene3D" id="3.40.50.620">
    <property type="entry name" value="HUPs"/>
    <property type="match status" value="1"/>
</dbReference>
<dbReference type="InterPro" id="IPR006426">
    <property type="entry name" value="Asn_synth_AEB"/>
</dbReference>
<keyword evidence="5 8" id="KW-0067">ATP-binding</keyword>
<evidence type="ECO:0000256" key="9">
    <source>
        <dbReference type="PIRSR" id="PIRSR001589-3"/>
    </source>
</evidence>
<dbReference type="InterPro" id="IPR029055">
    <property type="entry name" value="Ntn_hydrolases_N"/>
</dbReference>
<sequence length="645" mass="70440">MVAQIAHRGPDAQAVVHDEHCVFGHALLAIAGGDASRQPMSDDSGQHWISYNGEIYNGPELQRDLESLGNRFRRGCDTEIVLAALRAWGDRAVERFNGGFALAYYDRATAAVLLARDEFGKRPLYYTQSGGVLAFASEVKAFLALPWFSLRYDEGALATLYWTSAVTAPETVFQGICQVGPGECVWIRNGRISRTPARRRPAHRYPGSRADAMHELQHRIATSVRRRAQANRPVTVLASGGLDSSIVATELAADAARRVTAYSIAFPNTEYDESAAQEAVCASLGLAHRRIVVTPATIAAGFRDALYHAEQPIPTAAPIPMYHLARQLHADGYAVALSGEGADEMFLGYGVFREVLLRGAIPSRPTAVAAADLAAVYGGWSESVDAAVHSVARRFPNPQDLLHSHLPRYYNNKTAASTLAQGMSFRRARDLEERTYADLAGFDPITRARALELSKLLAGYLLSVQGDRMAMAWGVENRCPFLDADVVALAVSLPHEWHLPHNGPEKKILRDAYRNRLPGDLVDRAKRSYLAPDVAFVQSRDADPLFQEFADALGKDELPWASRPHGEYLLARRNAARQDSAILPYSHARALLLLLSTFALERDFATRKGASHRRTIAARAAAVTVTPIPGLASRVPGARGAGRAR</sequence>
<feature type="binding site" evidence="8">
    <location>
        <position position="77"/>
    </location>
    <ligand>
        <name>L-glutamine</name>
        <dbReference type="ChEBI" id="CHEBI:58359"/>
    </ligand>
</feature>
<evidence type="ECO:0000256" key="3">
    <source>
        <dbReference type="ARBA" id="ARBA00012737"/>
    </source>
</evidence>
<dbReference type="CDD" id="cd00712">
    <property type="entry name" value="AsnB"/>
    <property type="match status" value="1"/>
</dbReference>
<feature type="binding site" evidence="8">
    <location>
        <position position="237"/>
    </location>
    <ligand>
        <name>ATP</name>
        <dbReference type="ChEBI" id="CHEBI:30616"/>
    </ligand>
</feature>
<dbReference type="CDD" id="cd01991">
    <property type="entry name" value="Asn_synthase_B_C"/>
    <property type="match status" value="1"/>
</dbReference>
<dbReference type="GO" id="GO:0004066">
    <property type="term" value="F:asparagine synthase (glutamine-hydrolyzing) activity"/>
    <property type="evidence" value="ECO:0007669"/>
    <property type="project" value="UniProtKB-EC"/>
</dbReference>
<organism evidence="11">
    <name type="scientific">uncultured bacterium DX-7F-24</name>
    <dbReference type="NCBI Taxonomy" id="1292054"/>
    <lineage>
        <taxon>Bacteria</taxon>
        <taxon>environmental samples</taxon>
    </lineage>
</organism>
<dbReference type="InterPro" id="IPR017932">
    <property type="entry name" value="GATase_2_dom"/>
</dbReference>
<feature type="binding site" evidence="8">
    <location>
        <position position="264"/>
    </location>
    <ligand>
        <name>ATP</name>
        <dbReference type="ChEBI" id="CHEBI:30616"/>
    </ligand>
</feature>
<comment type="catalytic activity">
    <reaction evidence="7">
        <text>L-aspartate + L-glutamine + ATP + H2O = L-asparagine + L-glutamate + AMP + diphosphate + H(+)</text>
        <dbReference type="Rhea" id="RHEA:12228"/>
        <dbReference type="ChEBI" id="CHEBI:15377"/>
        <dbReference type="ChEBI" id="CHEBI:15378"/>
        <dbReference type="ChEBI" id="CHEBI:29985"/>
        <dbReference type="ChEBI" id="CHEBI:29991"/>
        <dbReference type="ChEBI" id="CHEBI:30616"/>
        <dbReference type="ChEBI" id="CHEBI:33019"/>
        <dbReference type="ChEBI" id="CHEBI:58048"/>
        <dbReference type="ChEBI" id="CHEBI:58359"/>
        <dbReference type="ChEBI" id="CHEBI:456215"/>
        <dbReference type="EC" id="6.3.5.4"/>
    </reaction>
</comment>